<reference evidence="7" key="1">
    <citation type="submission" date="2023-07" db="EMBL/GenBank/DDBJ databases">
        <title>A chromosome-level genome assembly of Lolium multiflorum.</title>
        <authorList>
            <person name="Chen Y."/>
            <person name="Copetti D."/>
            <person name="Kolliker R."/>
            <person name="Studer B."/>
        </authorList>
    </citation>
    <scope>NUCLEOTIDE SEQUENCE</scope>
    <source>
        <strain evidence="7">02402/16</strain>
        <tissue evidence="7">Leaf</tissue>
    </source>
</reference>
<evidence type="ECO:0000256" key="1">
    <source>
        <dbReference type="ARBA" id="ARBA00000451"/>
    </source>
</evidence>
<dbReference type="PANTHER" id="PTHR12792:SF0">
    <property type="entry name" value="SEPARIN"/>
    <property type="match status" value="1"/>
</dbReference>
<dbReference type="GO" id="GO:0004197">
    <property type="term" value="F:cysteine-type endopeptidase activity"/>
    <property type="evidence" value="ECO:0007669"/>
    <property type="project" value="InterPro"/>
</dbReference>
<dbReference type="EC" id="3.4.22.49" evidence="2"/>
<evidence type="ECO:0000259" key="6">
    <source>
        <dbReference type="PROSITE" id="PS51700"/>
    </source>
</evidence>
<feature type="region of interest" description="Disordered" evidence="5">
    <location>
        <begin position="1344"/>
        <end position="1363"/>
    </location>
</feature>
<dbReference type="InterPro" id="IPR056932">
    <property type="entry name" value="TPR_ESP1_2nd"/>
</dbReference>
<proteinExistence type="predicted"/>
<keyword evidence="3" id="KW-0378">Hydrolase</keyword>
<gene>
    <name evidence="7" type="ORF">QYE76_011869</name>
</gene>
<feature type="compositionally biased region" description="Basic residues" evidence="5">
    <location>
        <begin position="2158"/>
        <end position="2167"/>
    </location>
</feature>
<feature type="region of interest" description="Disordered" evidence="5">
    <location>
        <begin position="2152"/>
        <end position="2172"/>
    </location>
</feature>
<comment type="caution">
    <text evidence="7">The sequence shown here is derived from an EMBL/GenBank/DDBJ whole genome shotgun (WGS) entry which is preliminary data.</text>
</comment>
<dbReference type="Proteomes" id="UP001231189">
    <property type="component" value="Unassembled WGS sequence"/>
</dbReference>
<dbReference type="GO" id="GO:0005634">
    <property type="term" value="C:nucleus"/>
    <property type="evidence" value="ECO:0007669"/>
    <property type="project" value="InterPro"/>
</dbReference>
<dbReference type="GO" id="GO:0051307">
    <property type="term" value="P:meiotic chromosome separation"/>
    <property type="evidence" value="ECO:0007669"/>
    <property type="project" value="TreeGrafter"/>
</dbReference>
<evidence type="ECO:0000313" key="8">
    <source>
        <dbReference type="Proteomes" id="UP001231189"/>
    </source>
</evidence>
<keyword evidence="8" id="KW-1185">Reference proteome</keyword>
<dbReference type="InterPro" id="IPR005314">
    <property type="entry name" value="Peptidase_C50"/>
</dbReference>
<dbReference type="InterPro" id="IPR030397">
    <property type="entry name" value="SEPARIN_core_dom"/>
</dbReference>
<comment type="catalytic activity">
    <reaction evidence="1">
        <text>All bonds known to be hydrolyzed by this endopeptidase have arginine in P1 and an acidic residue in P4. P6 is often occupied by an acidic residue or by a hydroxy-amino-acid residue, the phosphorylation of which enhances cleavage.</text>
        <dbReference type="EC" id="3.4.22.49"/>
    </reaction>
</comment>
<organism evidence="7 8">
    <name type="scientific">Lolium multiflorum</name>
    <name type="common">Italian ryegrass</name>
    <name type="synonym">Lolium perenne subsp. multiflorum</name>
    <dbReference type="NCBI Taxonomy" id="4521"/>
    <lineage>
        <taxon>Eukaryota</taxon>
        <taxon>Viridiplantae</taxon>
        <taxon>Streptophyta</taxon>
        <taxon>Embryophyta</taxon>
        <taxon>Tracheophyta</taxon>
        <taxon>Spermatophyta</taxon>
        <taxon>Magnoliopsida</taxon>
        <taxon>Liliopsida</taxon>
        <taxon>Poales</taxon>
        <taxon>Poaceae</taxon>
        <taxon>BOP clade</taxon>
        <taxon>Pooideae</taxon>
        <taxon>Poodae</taxon>
        <taxon>Poeae</taxon>
        <taxon>Poeae Chloroplast Group 2 (Poeae type)</taxon>
        <taxon>Loliodinae</taxon>
        <taxon>Loliinae</taxon>
        <taxon>Lolium</taxon>
    </lineage>
</organism>
<name>A0AAD8TZX0_LOLMU</name>
<feature type="domain" description="Peptidase C50" evidence="6">
    <location>
        <begin position="1989"/>
        <end position="2083"/>
    </location>
</feature>
<dbReference type="Pfam" id="PF25113">
    <property type="entry name" value="TPR_ESP1_2nd"/>
    <property type="match status" value="1"/>
</dbReference>
<dbReference type="Pfam" id="PF03568">
    <property type="entry name" value="Separin_C"/>
    <property type="match status" value="1"/>
</dbReference>
<sequence>MEAAAADLLAALSSPRSGSGAGLHARFSAYLQPFSQHLLAANPSNPTPPPKTPDAATVRPLAKRFLPFLWSALKVLSSNPSSAADELLDIYGLVLDCLAAISPCLAGKPYAVLLQRPHFLRCLESRGHYARAEAEAAATLDALRRTLSLGAASLLPVPDPAGVAGEDPEITTLAVELTVRLANCASKGKVKEAAPYQRLLVLVVQLRPWLRILTEESSRKYLTLLVNALSHCAVFLAAKSRYFDEKLVHKFCAATLEECEHPQMIDHLPAVAHMISSSVVLSWGGSTHLLIGVLKTAVSHVKDYSPKAVNEFLEFVAYFFWSFVSKNRNVHAGASELLSQGGYFSEVSAPVASVLHLYATVLHFSTEQIESEDQLTMTVNFLKNEKNLQTLNTALDTLARIFCVNNGKSKQRDSLGKYVSRPADAGHPDKRHTYSYSQSHEHIYFVAYLDSLEFLCEILLLQHTNVVWENFSKGKTIPNLGNMTCVLMALDQFIDSSFIAYSCTKRSEEEKERLRKQRATLLKSLVAAFKISFVTNDAIQKSLSSINRAISSTWIKLDDLIFLTTSMWNIGVALYNIGHLEEAPKALELCCQTTWAYARLSYCRLSSTAEGHIITDDLPKDTPEGIIAGVFARIERVVGILHRCGSKAIRDIVVKSLFESFVYGDTSDYQKNYLVLVELWVKITLQDFKDGQGVDSAPLLYHSLMGCSPPLPMKFIGLIVEQELLAYGETKSGVTMLCANMQNRIIDILLNEIYCSEEYYVDRSKVLVRKARILRASGVENISSCLESLSEAISLLRSILLDPSRGNAIVIHELAIAYCLHAHCAQEANHGGKVIFDSVRSAVGLWSKMGTLRHCSPGVIFQQQSETLVPLLCSLVDLLAMKGCFELQFELCKFIIMIWKEKNLPLEKLFSMLFINGRLNHACCHLPMDQKFVSYVAQHLGVDCHNTIFWRNCFKEDYPSLTMFLQRLWPVDFLSQSCEHSFGNQFDFNASVDEIDKVASSLVSDGPLSNQSTHLAGCIYYDLSERLLSRGQVLQAISYGREALQLRKKLLKKKFKFNVGKFVSGGSQCFGGQDFFSLEAWAPTVAEIWPDCTRPSSMKDSFLTPWNILRCYLESILQVAVMNELVGNGAEAEVLLRTGKAISCFQGLPIFAVVFTSVLGKLYHKRQLWDAAEGELKHAKDLLAENDEFISCKTCKLTLQISVDVQAGDLFWNLFEKDLQKQSTGNLSSALGMYQSAVEKLSNSGLDFSAGSCDKLYTSCVLCSKDSIAETKRGACNHGKEPLAAKDGVLPTCTPCLLFSQIQYDKLVGLKSERENLKSAESALPLDVKVKRASRTSLRLAKEQNAAAHAKTRTTRSSKRTAHVKNEKDLAELNSKSDISWSNELSTDGLVCGKLNRSLDGVDRNRDDTCNMFGCWSCLFVNSLNFECIENILQFREDCIRRRHLVSLLLKTARTLGAQGRIHGAHEVHSIYWRCISLLYFRSLPQGCNRTYGPCLIELIMNENTGDFLSLERAEILCSMSSFLLKGFLSKQSRDGCCSFCSVEMSDVVSWLLKAFVLSRESPSLLQEVCRLLTSIFLLSTIDCTFQLPLYSKGSLSLNHWAAYFHQTSVGTYLNFHYLASLQALPRKTETKGVTGDFADKTDEVPKFLRFSSADMEHLEKHVIEFFHELPDVPIVCISMLGGDIVNVLGEIPFIPSPFPAWLLISRFDSTNKPTTMLLPVDPISKEAENRGSSIKELDNPTRTSDEKWKCPWSYSIIDYVAPTFKKLLEDNFRSLSGATHIPNDGQAQTIRWWSDRMKLNDDLNEILENIEELWLGPWKCLLLGHQLADQHSEAVLENLISGLESEFKLEVDPALIKGILGGVASVDELKECVSQLISYKSYFGRGGCCGGDRLRAFSCQTDAEALTTLEHLCNGIVDELSKPVDRNPVILVLDIDVQMLPWENLPALRNQEIYRMPSMRSILLALARSTNHHKDASAMVPPFPVIDPFDAFYLLNPSGDLISTQDEFYQLFRNYEWKGNAGDAPTAEELVLALRNHDLFLYFGHGSGSQYVSGKEIEKLDNCAAALLMGCSSGTLHCKGGYAPQGAPLSYLFAGSPSVIANLWDVSDKDIDRFSKALLSSWLQENFKATKTCPKCCRSLTHEFETMTIAAKDNGRQRRKGTRRGQKQQQTAEIDGGSNCCNCRHRRIASHITEARRACRLPLMIGASPVCYGVPTLIRKK</sequence>
<evidence type="ECO:0000313" key="7">
    <source>
        <dbReference type="EMBL" id="KAK1695172.1"/>
    </source>
</evidence>
<evidence type="ECO:0000256" key="4">
    <source>
        <dbReference type="ARBA" id="ARBA00022829"/>
    </source>
</evidence>
<dbReference type="PANTHER" id="PTHR12792">
    <property type="entry name" value="EXTRA SPINDLE POLES 1-RELATED"/>
    <property type="match status" value="1"/>
</dbReference>
<evidence type="ECO:0000256" key="5">
    <source>
        <dbReference type="SAM" id="MobiDB-lite"/>
    </source>
</evidence>
<dbReference type="InterPro" id="IPR056933">
    <property type="entry name" value="TPR_ESP1"/>
</dbReference>
<dbReference type="PROSITE" id="PS51700">
    <property type="entry name" value="SEPARIN"/>
    <property type="match status" value="1"/>
</dbReference>
<dbReference type="GO" id="GO:0072686">
    <property type="term" value="C:mitotic spindle"/>
    <property type="evidence" value="ECO:0007669"/>
    <property type="project" value="TreeGrafter"/>
</dbReference>
<keyword evidence="4" id="KW-0159">Chromosome partition</keyword>
<dbReference type="GO" id="GO:0005737">
    <property type="term" value="C:cytoplasm"/>
    <property type="evidence" value="ECO:0007669"/>
    <property type="project" value="TreeGrafter"/>
</dbReference>
<accession>A0AAD8TZX0</accession>
<dbReference type="Pfam" id="PF25110">
    <property type="entry name" value="TPR_ESP1"/>
    <property type="match status" value="1"/>
</dbReference>
<evidence type="ECO:0000256" key="2">
    <source>
        <dbReference type="ARBA" id="ARBA00012489"/>
    </source>
</evidence>
<dbReference type="EMBL" id="JAUUTY010000001">
    <property type="protein sequence ID" value="KAK1695172.1"/>
    <property type="molecule type" value="Genomic_DNA"/>
</dbReference>
<protein>
    <recommendedName>
        <fullName evidence="2">separase</fullName>
        <ecNumber evidence="2">3.4.22.49</ecNumber>
    </recommendedName>
</protein>
<feature type="compositionally biased region" description="Basic residues" evidence="5">
    <location>
        <begin position="1350"/>
        <end position="1363"/>
    </location>
</feature>
<dbReference type="GO" id="GO:0006508">
    <property type="term" value="P:proteolysis"/>
    <property type="evidence" value="ECO:0007669"/>
    <property type="project" value="InterPro"/>
</dbReference>
<feature type="region of interest" description="Disordered" evidence="5">
    <location>
        <begin position="410"/>
        <end position="432"/>
    </location>
</feature>
<evidence type="ECO:0000256" key="3">
    <source>
        <dbReference type="ARBA" id="ARBA00022801"/>
    </source>
</evidence>